<evidence type="ECO:0000256" key="1">
    <source>
        <dbReference type="ARBA" id="ARBA00004141"/>
    </source>
</evidence>
<reference evidence="9" key="1">
    <citation type="journal article" date="2022" name="ISME J.">
        <title>Genetic and phylogenetic analysis of dissimilatory iodate-reducing bacteria identifies potential niches across the world's oceans.</title>
        <authorList>
            <person name="Reyes-Umana V."/>
            <person name="Henning Z."/>
            <person name="Lee K."/>
            <person name="Barnum T.P."/>
            <person name="Coates J.D."/>
        </authorList>
    </citation>
    <scope>NUCLEOTIDE SEQUENCE [LARGE SCALE GENOMIC DNA]</scope>
    <source>
        <strain evidence="9">IR12</strain>
    </source>
</reference>
<dbReference type="EMBL" id="JAEKFT010000002">
    <property type="protein sequence ID" value="MBT0960034.1"/>
    <property type="molecule type" value="Genomic_DNA"/>
</dbReference>
<feature type="transmembrane region" description="Helical" evidence="6">
    <location>
        <begin position="68"/>
        <end position="90"/>
    </location>
</feature>
<evidence type="ECO:0000313" key="8">
    <source>
        <dbReference type="EMBL" id="MBT0960034.1"/>
    </source>
</evidence>
<comment type="caution">
    <text evidence="8">The sequence shown here is derived from an EMBL/GenBank/DDBJ whole genome shotgun (WGS) entry which is preliminary data.</text>
</comment>
<keyword evidence="4 6" id="KW-1133">Transmembrane helix</keyword>
<feature type="transmembrane region" description="Helical" evidence="6">
    <location>
        <begin position="128"/>
        <end position="147"/>
    </location>
</feature>
<evidence type="ECO:0000256" key="2">
    <source>
        <dbReference type="ARBA" id="ARBA00007362"/>
    </source>
</evidence>
<evidence type="ECO:0000256" key="5">
    <source>
        <dbReference type="ARBA" id="ARBA00023136"/>
    </source>
</evidence>
<feature type="transmembrane region" description="Helical" evidence="6">
    <location>
        <begin position="218"/>
        <end position="240"/>
    </location>
</feature>
<dbReference type="AlphaFoldDB" id="A0A944DJM6"/>
<keyword evidence="9" id="KW-1185">Reference proteome</keyword>
<gene>
    <name evidence="8" type="ORF">I8J34_02500</name>
</gene>
<comment type="subcellular location">
    <subcellularLocation>
        <location evidence="1">Membrane</location>
        <topology evidence="1">Multi-pass membrane protein</topology>
    </subcellularLocation>
</comment>
<feature type="domain" description="EamA" evidence="7">
    <location>
        <begin position="155"/>
        <end position="291"/>
    </location>
</feature>
<dbReference type="PANTHER" id="PTHR32322:SF2">
    <property type="entry name" value="EAMA DOMAIN-CONTAINING PROTEIN"/>
    <property type="match status" value="1"/>
</dbReference>
<keyword evidence="5 6" id="KW-0472">Membrane</keyword>
<feature type="transmembrane region" description="Helical" evidence="6">
    <location>
        <begin position="188"/>
        <end position="206"/>
    </location>
</feature>
<feature type="transmembrane region" description="Helical" evidence="6">
    <location>
        <begin position="153"/>
        <end position="176"/>
    </location>
</feature>
<proteinExistence type="inferred from homology"/>
<keyword evidence="3 6" id="KW-0812">Transmembrane</keyword>
<dbReference type="InterPro" id="IPR037185">
    <property type="entry name" value="EmrE-like"/>
</dbReference>
<evidence type="ECO:0000259" key="7">
    <source>
        <dbReference type="Pfam" id="PF00892"/>
    </source>
</evidence>
<evidence type="ECO:0000256" key="3">
    <source>
        <dbReference type="ARBA" id="ARBA00022692"/>
    </source>
</evidence>
<feature type="transmembrane region" description="Helical" evidence="6">
    <location>
        <begin position="12"/>
        <end position="32"/>
    </location>
</feature>
<organism evidence="8 9">
    <name type="scientific">Denitromonas iodatirespirans</name>
    <dbReference type="NCBI Taxonomy" id="2795389"/>
    <lineage>
        <taxon>Bacteria</taxon>
        <taxon>Pseudomonadati</taxon>
        <taxon>Pseudomonadota</taxon>
        <taxon>Betaproteobacteria</taxon>
        <taxon>Rhodocyclales</taxon>
        <taxon>Zoogloeaceae</taxon>
        <taxon>Denitromonas</taxon>
    </lineage>
</organism>
<dbReference type="PANTHER" id="PTHR32322">
    <property type="entry name" value="INNER MEMBRANE TRANSPORTER"/>
    <property type="match status" value="1"/>
</dbReference>
<feature type="transmembrane region" description="Helical" evidence="6">
    <location>
        <begin position="274"/>
        <end position="290"/>
    </location>
</feature>
<dbReference type="Pfam" id="PF00892">
    <property type="entry name" value="EamA"/>
    <property type="match status" value="2"/>
</dbReference>
<dbReference type="InterPro" id="IPR050638">
    <property type="entry name" value="AA-Vitamin_Transporters"/>
</dbReference>
<dbReference type="InterPro" id="IPR000620">
    <property type="entry name" value="EamA_dom"/>
</dbReference>
<feature type="transmembrane region" description="Helical" evidence="6">
    <location>
        <begin position="38"/>
        <end position="56"/>
    </location>
</feature>
<dbReference type="Proteomes" id="UP000694660">
    <property type="component" value="Unassembled WGS sequence"/>
</dbReference>
<dbReference type="SUPFAM" id="SSF103481">
    <property type="entry name" value="Multidrug resistance efflux transporter EmrE"/>
    <property type="match status" value="2"/>
</dbReference>
<dbReference type="GO" id="GO:0016020">
    <property type="term" value="C:membrane"/>
    <property type="evidence" value="ECO:0007669"/>
    <property type="project" value="UniProtKB-SubCell"/>
</dbReference>
<accession>A0A944DJM6</accession>
<sequence>MTHTHLDPRAALLMVFLCAIWGLQQVAIKLAAPDMAPLLQSALRSLGAMGLVWLWARHRRVDLRLDDGTLAPGLLAGLLFAGEFALLYWGLQFTSASRAVIFVYTAPFMVSLGVVWRLPGEHMQPIQWAGLALAFAGVVALFGEGLLKPAGTAWIGDMMMLGAAVMWAATTLTVKFSRLAAAAPEKTLLYQIAVSALVLSLVAVLMGETRVGAITPTLVGSLAFQIVVVAAFSYACWFWLVRHYPATRLSAFSFLTPVMGVLAGVILLDEPLTPAVMGAMATVGTGIFLANRPPRDLKRRAR</sequence>
<protein>
    <submittedName>
        <fullName evidence="8">DMT family transporter</fullName>
    </submittedName>
</protein>
<comment type="similarity">
    <text evidence="2">Belongs to the EamA transporter family.</text>
</comment>
<name>A0A944DJM6_DENI1</name>
<dbReference type="RefSeq" id="WP_214359792.1">
    <property type="nucleotide sequence ID" value="NZ_JAEKFT010000002.1"/>
</dbReference>
<evidence type="ECO:0000256" key="6">
    <source>
        <dbReference type="SAM" id="Phobius"/>
    </source>
</evidence>
<evidence type="ECO:0000313" key="9">
    <source>
        <dbReference type="Proteomes" id="UP000694660"/>
    </source>
</evidence>
<feature type="domain" description="EamA" evidence="7">
    <location>
        <begin position="10"/>
        <end position="141"/>
    </location>
</feature>
<feature type="transmembrane region" description="Helical" evidence="6">
    <location>
        <begin position="96"/>
        <end position="116"/>
    </location>
</feature>
<evidence type="ECO:0000256" key="4">
    <source>
        <dbReference type="ARBA" id="ARBA00022989"/>
    </source>
</evidence>
<feature type="transmembrane region" description="Helical" evidence="6">
    <location>
        <begin position="249"/>
        <end position="268"/>
    </location>
</feature>